<dbReference type="SUPFAM" id="SSF51556">
    <property type="entry name" value="Metallo-dependent hydrolases"/>
    <property type="match status" value="1"/>
</dbReference>
<evidence type="ECO:0000256" key="1">
    <source>
        <dbReference type="SAM" id="MobiDB-lite"/>
    </source>
</evidence>
<sequence>MGNLHPLPLGPRRRNCRHPCQRATPNPAAPSHAGGTLPFLAWRLDALCSVLFANLLTDASPKVVEDAKSFYFDVALSGSGSILDSLLEWAPKERVLYGSGFPYATTEAEWNDKVLEGYEVDEGDEGGDLLGECFEVVSKAGGEGGKVGSEAVVECLTTSTQPTPHTTWKNGTPIWENSCASKIELGLGFFFLNDRPNRESMIDTGTSTQIRQYNSSSDLDLSRDPLLSETFRRVPTY</sequence>
<protein>
    <recommendedName>
        <fullName evidence="4">Amidohydrolase-related domain-containing protein</fullName>
    </recommendedName>
</protein>
<dbReference type="RefSeq" id="XP_037161597.1">
    <property type="nucleotide sequence ID" value="XM_037311441.1"/>
</dbReference>
<comment type="caution">
    <text evidence="2">The sequence shown here is derived from an EMBL/GenBank/DDBJ whole genome shotgun (WGS) entry which is preliminary data.</text>
</comment>
<evidence type="ECO:0008006" key="4">
    <source>
        <dbReference type="Google" id="ProtNLM"/>
    </source>
</evidence>
<evidence type="ECO:0000313" key="2">
    <source>
        <dbReference type="EMBL" id="KAF6232168.1"/>
    </source>
</evidence>
<dbReference type="AlphaFoldDB" id="A0A8H6FP83"/>
<accession>A0A8H6FP83</accession>
<dbReference type="GeneID" id="59291202"/>
<dbReference type="OrthoDB" id="2832284at2759"/>
<keyword evidence="3" id="KW-1185">Reference proteome</keyword>
<gene>
    <name evidence="2" type="ORF">HO173_009551</name>
</gene>
<proteinExistence type="predicted"/>
<feature type="region of interest" description="Disordered" evidence="1">
    <location>
        <begin position="1"/>
        <end position="31"/>
    </location>
</feature>
<dbReference type="Gene3D" id="3.20.20.140">
    <property type="entry name" value="Metal-dependent hydrolases"/>
    <property type="match status" value="1"/>
</dbReference>
<feature type="compositionally biased region" description="Basic residues" evidence="1">
    <location>
        <begin position="11"/>
        <end position="20"/>
    </location>
</feature>
<organism evidence="2 3">
    <name type="scientific">Letharia columbiana</name>
    <dbReference type="NCBI Taxonomy" id="112416"/>
    <lineage>
        <taxon>Eukaryota</taxon>
        <taxon>Fungi</taxon>
        <taxon>Dikarya</taxon>
        <taxon>Ascomycota</taxon>
        <taxon>Pezizomycotina</taxon>
        <taxon>Lecanoromycetes</taxon>
        <taxon>OSLEUM clade</taxon>
        <taxon>Lecanoromycetidae</taxon>
        <taxon>Lecanorales</taxon>
        <taxon>Lecanorineae</taxon>
        <taxon>Parmeliaceae</taxon>
        <taxon>Letharia</taxon>
    </lineage>
</organism>
<dbReference type="Proteomes" id="UP000578531">
    <property type="component" value="Unassembled WGS sequence"/>
</dbReference>
<dbReference type="InterPro" id="IPR032466">
    <property type="entry name" value="Metal_Hydrolase"/>
</dbReference>
<dbReference type="EMBL" id="JACCJC010000050">
    <property type="protein sequence ID" value="KAF6232168.1"/>
    <property type="molecule type" value="Genomic_DNA"/>
</dbReference>
<evidence type="ECO:0000313" key="3">
    <source>
        <dbReference type="Proteomes" id="UP000578531"/>
    </source>
</evidence>
<reference evidence="2 3" key="1">
    <citation type="journal article" date="2020" name="Genomics">
        <title>Complete, high-quality genomes from long-read metagenomic sequencing of two wolf lichen thalli reveals enigmatic genome architecture.</title>
        <authorList>
            <person name="McKenzie S.K."/>
            <person name="Walston R.F."/>
            <person name="Allen J.L."/>
        </authorList>
    </citation>
    <scope>NUCLEOTIDE SEQUENCE [LARGE SCALE GENOMIC DNA]</scope>
    <source>
        <strain evidence="2">WasteWater2</strain>
    </source>
</reference>
<name>A0A8H6FP83_9LECA</name>